<evidence type="ECO:0000313" key="3">
    <source>
        <dbReference type="Proteomes" id="UP000005025"/>
    </source>
</evidence>
<dbReference type="HOGENOM" id="CLU_3271902_0_0_9"/>
<organism evidence="2 3">
    <name type="scientific">Lentilactobacillus kisonensis F0435</name>
    <dbReference type="NCBI Taxonomy" id="797516"/>
    <lineage>
        <taxon>Bacteria</taxon>
        <taxon>Bacillati</taxon>
        <taxon>Bacillota</taxon>
        <taxon>Bacilli</taxon>
        <taxon>Lactobacillales</taxon>
        <taxon>Lactobacillaceae</taxon>
        <taxon>Lentilactobacillus</taxon>
    </lineage>
</organism>
<accession>H1LKU2</accession>
<feature type="region of interest" description="Disordered" evidence="1">
    <location>
        <begin position="22"/>
        <end position="41"/>
    </location>
</feature>
<comment type="caution">
    <text evidence="2">The sequence shown here is derived from an EMBL/GenBank/DDBJ whole genome shotgun (WGS) entry which is preliminary data.</text>
</comment>
<feature type="compositionally biased region" description="Acidic residues" evidence="1">
    <location>
        <begin position="29"/>
        <end position="41"/>
    </location>
</feature>
<evidence type="ECO:0000256" key="1">
    <source>
        <dbReference type="SAM" id="MobiDB-lite"/>
    </source>
</evidence>
<dbReference type="STRING" id="797516.HMPREF9104_03246"/>
<proteinExistence type="predicted"/>
<reference evidence="2 3" key="1">
    <citation type="submission" date="2011-09" db="EMBL/GenBank/DDBJ databases">
        <authorList>
            <person name="Weinstock G."/>
            <person name="Sodergren E."/>
            <person name="Clifton S."/>
            <person name="Fulton L."/>
            <person name="Fulton B."/>
            <person name="Courtney L."/>
            <person name="Fronick C."/>
            <person name="Harrison M."/>
            <person name="Strong C."/>
            <person name="Farmer C."/>
            <person name="Delahaunty K."/>
            <person name="Markovic C."/>
            <person name="Hall O."/>
            <person name="Minx P."/>
            <person name="Tomlinson C."/>
            <person name="Mitreva M."/>
            <person name="Hou S."/>
            <person name="Chen J."/>
            <person name="Wollam A."/>
            <person name="Pepin K.H."/>
            <person name="Johnson M."/>
            <person name="Bhonagiri V."/>
            <person name="Zhang X."/>
            <person name="Suruliraj S."/>
            <person name="Warren W."/>
            <person name="Chinwalla A."/>
            <person name="Mardis E.R."/>
            <person name="Wilson R.K."/>
        </authorList>
    </citation>
    <scope>NUCLEOTIDE SEQUENCE [LARGE SCALE GENOMIC DNA]</scope>
    <source>
        <strain evidence="2 3">F0435</strain>
    </source>
</reference>
<gene>
    <name evidence="2" type="ORF">HMPREF9104_03246</name>
</gene>
<name>H1LKU2_9LACO</name>
<dbReference type="EMBL" id="AGRJ01000277">
    <property type="protein sequence ID" value="EHO46166.1"/>
    <property type="molecule type" value="Genomic_DNA"/>
</dbReference>
<evidence type="ECO:0000313" key="2">
    <source>
        <dbReference type="EMBL" id="EHO46166.1"/>
    </source>
</evidence>
<dbReference type="AlphaFoldDB" id="H1LKU2"/>
<dbReference type="RefSeq" id="WP_008858384.1">
    <property type="nucleotide sequence ID" value="NZ_JH591061.1"/>
</dbReference>
<dbReference type="Proteomes" id="UP000005025">
    <property type="component" value="Unassembled WGS sequence"/>
</dbReference>
<sequence length="41" mass="4636">MVGRPNSSAFWLVVDEQEKKYGSVNTPEVDWDSDVGSEDFD</sequence>
<dbReference type="PATRIC" id="fig|797516.3.peg.2913"/>
<protein>
    <submittedName>
        <fullName evidence="2">Toxin-antitoxin system, antitoxin component, AbrB domain protein</fullName>
    </submittedName>
</protein>
<dbReference type="OrthoDB" id="9811597at2"/>